<dbReference type="OrthoDB" id="5376140at2759"/>
<dbReference type="AlphaFoldDB" id="A0A482X0Q1"/>
<reference evidence="2 3" key="1">
    <citation type="journal article" date="2017" name="Gigascience">
        <title>Genome sequence of the small brown planthopper, Laodelphax striatellus.</title>
        <authorList>
            <person name="Zhu J."/>
            <person name="Jiang F."/>
            <person name="Wang X."/>
            <person name="Yang P."/>
            <person name="Bao Y."/>
            <person name="Zhao W."/>
            <person name="Wang W."/>
            <person name="Lu H."/>
            <person name="Wang Q."/>
            <person name="Cui N."/>
            <person name="Li J."/>
            <person name="Chen X."/>
            <person name="Luo L."/>
            <person name="Yu J."/>
            <person name="Kang L."/>
            <person name="Cui F."/>
        </authorList>
    </citation>
    <scope>NUCLEOTIDE SEQUENCE [LARGE SCALE GENOMIC DNA]</scope>
    <source>
        <strain evidence="2">Lst14</strain>
    </source>
</reference>
<sequence>MDISSFSHDFLIEISGNNQEVHDDVIQDIPSVDPALTKQSANIQLDYPLQTSPQEYSNKTDQKGRKSSEKLNISENNSLKKIINLDPSVSIVRLDCPLDNSSRGINKCKKVESRSIPKSDVCKNTSLEASVVENTVQDPPYSRICNLKPCVSVIRLDSPSKEYNNNSPNHVKRGKAGNALEVSENNSLMQEVSGDDIRKKKSPDNIHPGQSKGMELQTNPMLDPPPQEHGNSESKEVESRSHKKSNICISTTSREKLDGNAVQKSLSSILGHLKPCVSIIRLACPLKNPSKENNNACSTQVKTRSSDNSNLKKDKSENALKNQSSPVLSHPEVSSVSVGPSLHSLQSSSRESNNTSFNQVRRKSLETSDISKNMNLRSMRKELSEFTVRIPPSSGHIQPQASCSRSIAYPTQRSSVKQKNIRANQITNKPVEKSIRKQYHCPYCRSLNMNLCRHLITMHSAEKEVKEYLKYDKHSYERVQLLRILKSRGDNLFYLEALKNKQHELAHRKHEVGHSSSAKNVNETAIKSLKKKYLYYCPFCRKPNRELPPHLEKIHPEEKEVKELMKHDKKSLERFELLKLLRDRGNKLHNLEVLKKKHSVIAVKRSAGIKSGASTQVGKNIIDQSPQKTRYCPFCRIGVGNLPRHLERKHSEEQEVKQFLKLDKKSHERIELLALLRKRGDQLHNLEVSKKVKIILQ</sequence>
<dbReference type="PANTHER" id="PTHR33480">
    <property type="entry name" value="SET DOMAIN-CONTAINING PROTEIN-RELATED"/>
    <property type="match status" value="1"/>
</dbReference>
<feature type="region of interest" description="Disordered" evidence="1">
    <location>
        <begin position="288"/>
        <end position="373"/>
    </location>
</feature>
<accession>A0A482X0Q1</accession>
<feature type="compositionally biased region" description="Basic and acidic residues" evidence="1">
    <location>
        <begin position="230"/>
        <end position="240"/>
    </location>
</feature>
<gene>
    <name evidence="2" type="ORF">LSTR_LSTR000958</name>
</gene>
<proteinExistence type="predicted"/>
<feature type="region of interest" description="Disordered" evidence="1">
    <location>
        <begin position="46"/>
        <end position="70"/>
    </location>
</feature>
<dbReference type="PANTHER" id="PTHR33480:SF1">
    <property type="entry name" value="TYR RECOMBINASE DOMAIN-CONTAINING PROTEIN"/>
    <property type="match status" value="1"/>
</dbReference>
<feature type="compositionally biased region" description="Polar residues" evidence="1">
    <location>
        <begin position="319"/>
        <end position="336"/>
    </location>
</feature>
<feature type="compositionally biased region" description="Polar residues" evidence="1">
    <location>
        <begin position="291"/>
        <end position="303"/>
    </location>
</feature>
<comment type="caution">
    <text evidence="2">The sequence shown here is derived from an EMBL/GenBank/DDBJ whole genome shotgun (WGS) entry which is preliminary data.</text>
</comment>
<dbReference type="SMR" id="A0A482X0Q1"/>
<evidence type="ECO:0000313" key="3">
    <source>
        <dbReference type="Proteomes" id="UP000291343"/>
    </source>
</evidence>
<feature type="compositionally biased region" description="Basic and acidic residues" evidence="1">
    <location>
        <begin position="195"/>
        <end position="204"/>
    </location>
</feature>
<dbReference type="Proteomes" id="UP000291343">
    <property type="component" value="Unassembled WGS sequence"/>
</dbReference>
<dbReference type="STRING" id="195883.A0A482X0Q1"/>
<name>A0A482X0Q1_LAOST</name>
<organism evidence="2 3">
    <name type="scientific">Laodelphax striatellus</name>
    <name type="common">Small brown planthopper</name>
    <name type="synonym">Delphax striatella</name>
    <dbReference type="NCBI Taxonomy" id="195883"/>
    <lineage>
        <taxon>Eukaryota</taxon>
        <taxon>Metazoa</taxon>
        <taxon>Ecdysozoa</taxon>
        <taxon>Arthropoda</taxon>
        <taxon>Hexapoda</taxon>
        <taxon>Insecta</taxon>
        <taxon>Pterygota</taxon>
        <taxon>Neoptera</taxon>
        <taxon>Paraneoptera</taxon>
        <taxon>Hemiptera</taxon>
        <taxon>Auchenorrhyncha</taxon>
        <taxon>Fulgoroidea</taxon>
        <taxon>Delphacidae</taxon>
        <taxon>Criomorphinae</taxon>
        <taxon>Laodelphax</taxon>
    </lineage>
</organism>
<feature type="region of interest" description="Disordered" evidence="1">
    <location>
        <begin position="158"/>
        <end position="251"/>
    </location>
</feature>
<feature type="compositionally biased region" description="Low complexity" evidence="1">
    <location>
        <begin position="337"/>
        <end position="358"/>
    </location>
</feature>
<protein>
    <submittedName>
        <fullName evidence="2">Uncharacterized protein</fullName>
    </submittedName>
</protein>
<dbReference type="EMBL" id="QKKF02019844">
    <property type="protein sequence ID" value="RZF39437.1"/>
    <property type="molecule type" value="Genomic_DNA"/>
</dbReference>
<feature type="compositionally biased region" description="Basic and acidic residues" evidence="1">
    <location>
        <begin position="58"/>
        <end position="69"/>
    </location>
</feature>
<evidence type="ECO:0000313" key="2">
    <source>
        <dbReference type="EMBL" id="RZF39437.1"/>
    </source>
</evidence>
<evidence type="ECO:0000256" key="1">
    <source>
        <dbReference type="SAM" id="MobiDB-lite"/>
    </source>
</evidence>
<keyword evidence="3" id="KW-1185">Reference proteome</keyword>
<feature type="compositionally biased region" description="Polar residues" evidence="1">
    <location>
        <begin position="46"/>
        <end position="57"/>
    </location>
</feature>
<dbReference type="InParanoid" id="A0A482X0Q1"/>